<dbReference type="RefSeq" id="WP_083251788.1">
    <property type="nucleotide sequence ID" value="NZ_FOFP01000007.1"/>
</dbReference>
<proteinExistence type="predicted"/>
<sequence>MLSARHVRLLGLDFGSTTSSALLAEARLGGHSVSGRMGFAEPRVLYRSPPVFTPFNGDGLDEPRLTALLDGWLRDCGLEDEPPFAGAALVTGLAAQQRNVATLTRLIEARIGDNLMATADDPGLESWLAFMGNCGLLSRAHPGQPILNLDIGGGTSNPALGLDGNVLACGCHFIGARHWRFAPGSYRLQGCSEQGQALLEHLGIACRAGDELSTGDVERLVGWQVSALEALVSGDAAFFATPIGRLHEQLPLRLPELPCAPAITFSGGVGELIYAYLEGAPWPATSAFGDLGIDLAQAILASPLLGAGPHLLPQTRGRATVQGLTLHSCEVSGSSLYLPDARVLPLRDLPIIARLPLTASSASLASALDLARYRPQGACLQLLGASPSLAALRQFAEYLRAALQQRPLPAGQPLVLLLEANVGKTLGHYASDWGRLPQCLLVVDEIPPRAAQFIHIGRPHQQMVPVSFFGLE</sequence>
<name>A0ABY1BD74_9PSED</name>
<evidence type="ECO:0000313" key="1">
    <source>
        <dbReference type="EMBL" id="SEQ58271.1"/>
    </source>
</evidence>
<evidence type="ECO:0000313" key="2">
    <source>
        <dbReference type="Proteomes" id="UP000198512"/>
    </source>
</evidence>
<protein>
    <submittedName>
        <fullName evidence="1">Ethanolamine utilization protein EutA</fullName>
    </submittedName>
</protein>
<dbReference type="InterPro" id="IPR009377">
    <property type="entry name" value="EutA"/>
</dbReference>
<accession>A0ABY1BD74</accession>
<dbReference type="Pfam" id="PF06277">
    <property type="entry name" value="EutA"/>
    <property type="match status" value="1"/>
</dbReference>
<comment type="caution">
    <text evidence="1">The sequence shown here is derived from an EMBL/GenBank/DDBJ whole genome shotgun (WGS) entry which is preliminary data.</text>
</comment>
<organism evidence="1 2">
    <name type="scientific">Pseudomonas cuatrocienegasensis</name>
    <dbReference type="NCBI Taxonomy" id="543360"/>
    <lineage>
        <taxon>Bacteria</taxon>
        <taxon>Pseudomonadati</taxon>
        <taxon>Pseudomonadota</taxon>
        <taxon>Gammaproteobacteria</taxon>
        <taxon>Pseudomonadales</taxon>
        <taxon>Pseudomonadaceae</taxon>
        <taxon>Pseudomonas</taxon>
    </lineage>
</organism>
<keyword evidence="2" id="KW-1185">Reference proteome</keyword>
<gene>
    <name evidence="1" type="ORF">SAMN05216600_107135</name>
</gene>
<reference evidence="1 2" key="1">
    <citation type="submission" date="2016-10" db="EMBL/GenBank/DDBJ databases">
        <authorList>
            <person name="Varghese N."/>
            <person name="Submissions S."/>
        </authorList>
    </citation>
    <scope>NUCLEOTIDE SEQUENCE [LARGE SCALE GENOMIC DNA]</scope>
    <source>
        <strain evidence="1 2">CIP 109853</strain>
    </source>
</reference>
<dbReference type="Proteomes" id="UP000198512">
    <property type="component" value="Unassembled WGS sequence"/>
</dbReference>
<dbReference type="EMBL" id="FOFP01000007">
    <property type="protein sequence ID" value="SEQ58271.1"/>
    <property type="molecule type" value="Genomic_DNA"/>
</dbReference>